<proteinExistence type="predicted"/>
<evidence type="ECO:0000313" key="2">
    <source>
        <dbReference type="EMBL" id="CAF0933804.1"/>
    </source>
</evidence>
<dbReference type="AlphaFoldDB" id="A0A814BS24"/>
<evidence type="ECO:0000256" key="1">
    <source>
        <dbReference type="SAM" id="SignalP"/>
    </source>
</evidence>
<dbReference type="EMBL" id="CAJNOE010000115">
    <property type="protein sequence ID" value="CAF0933804.1"/>
    <property type="molecule type" value="Genomic_DNA"/>
</dbReference>
<evidence type="ECO:0000313" key="3">
    <source>
        <dbReference type="Proteomes" id="UP000663860"/>
    </source>
</evidence>
<name>A0A814BS24_9BILA</name>
<comment type="caution">
    <text evidence="2">The sequence shown here is derived from an EMBL/GenBank/DDBJ whole genome shotgun (WGS) entry which is preliminary data.</text>
</comment>
<reference evidence="2" key="1">
    <citation type="submission" date="2021-02" db="EMBL/GenBank/DDBJ databases">
        <authorList>
            <person name="Nowell W R."/>
        </authorList>
    </citation>
    <scope>NUCLEOTIDE SEQUENCE</scope>
</reference>
<sequence length="146" mass="17358">MSYIMYTLIFLLIIVGYNCDIKIVIDDLKDDYNISINNRIWLRSSYTSLYNSNQWFTTKNNESLHLIGKNFNEGDDLILGQWNETEFIYNFNSDGKSINVTGRIRQWKLFSAITFYFDNNLIDLNNDILLDMDRVRTVFPSFYIEN</sequence>
<accession>A0A814BS24</accession>
<keyword evidence="1" id="KW-0732">Signal</keyword>
<protein>
    <submittedName>
        <fullName evidence="2">Uncharacterized protein</fullName>
    </submittedName>
</protein>
<organism evidence="2 3">
    <name type="scientific">Adineta steineri</name>
    <dbReference type="NCBI Taxonomy" id="433720"/>
    <lineage>
        <taxon>Eukaryota</taxon>
        <taxon>Metazoa</taxon>
        <taxon>Spiralia</taxon>
        <taxon>Gnathifera</taxon>
        <taxon>Rotifera</taxon>
        <taxon>Eurotatoria</taxon>
        <taxon>Bdelloidea</taxon>
        <taxon>Adinetida</taxon>
        <taxon>Adinetidae</taxon>
        <taxon>Adineta</taxon>
    </lineage>
</organism>
<feature type="chain" id="PRO_5032363521" evidence="1">
    <location>
        <begin position="20"/>
        <end position="146"/>
    </location>
</feature>
<dbReference type="Proteomes" id="UP000663860">
    <property type="component" value="Unassembled WGS sequence"/>
</dbReference>
<gene>
    <name evidence="2" type="ORF">IZO911_LOCUS14027</name>
</gene>
<feature type="signal peptide" evidence="1">
    <location>
        <begin position="1"/>
        <end position="19"/>
    </location>
</feature>